<dbReference type="RefSeq" id="XP_067758923.1">
    <property type="nucleotide sequence ID" value="XM_067902914.1"/>
</dbReference>
<evidence type="ECO:0000313" key="3">
    <source>
        <dbReference type="Proteomes" id="UP000674318"/>
    </source>
</evidence>
<dbReference type="KEGG" id="phet:94292991"/>
<proteinExistence type="predicted"/>
<feature type="compositionally biased region" description="Basic and acidic residues" evidence="1">
    <location>
        <begin position="441"/>
        <end position="450"/>
    </location>
</feature>
<feature type="compositionally biased region" description="Basic residues" evidence="1">
    <location>
        <begin position="80"/>
        <end position="95"/>
    </location>
</feature>
<feature type="region of interest" description="Disordered" evidence="1">
    <location>
        <begin position="438"/>
        <end position="530"/>
    </location>
</feature>
<name>A0A836IDD4_9TRYP</name>
<feature type="compositionally biased region" description="Pro residues" evidence="1">
    <location>
        <begin position="51"/>
        <end position="70"/>
    </location>
</feature>
<feature type="compositionally biased region" description="Basic and acidic residues" evidence="1">
    <location>
        <begin position="367"/>
        <end position="384"/>
    </location>
</feature>
<dbReference type="OrthoDB" id="267562at2759"/>
<gene>
    <name evidence="2" type="ORF">JKF63_06967</name>
</gene>
<sequence length="797" mass="84944">MDLDDINDLRGGGRSRGHYSSCLSPQYSRRWNDAYQSVYDPTPIRRYFNATPPPSQQPPRRSVPPPPPRPLRLGSENRKLQHKQHSKRRHTRQKSTRFTSKTSASTETSRSSSTSSADSSTNTTTASLDSSGSTFSTNGSSDYRDSDGTSTTSTSGSSTSSTGSGTSSSEKCVAKRKKVQPHANEFSRVAARPSTAAQDEKIAAAAACKAILDKELELKEKEIRLIRQKRNFAAEVQRRSSMLHRFGSEDDAIRQMQRLVDIEDTTPALEEYLRRTTKALPASGTPTDAGALAFLRSYEGGFPGDGVVQLLNRIAAPPSISSAAAAALAQNGDPVVVEEPVAPKRASSESPGREPSVVSAPTMTEGMEPHRMNPEVEASRERSLPVEGHSLHAPLPTPARCASTHALSGKETAPALAAIYYPTTDRSAATGTSVESASAAVKDKSVEEHSTLVAPAAEKTEEAAESATRNGVKGGHVTSKTRGRHSRSRTFLHKSEAENKAAPTSTGHSQPEQQQQLQLLPPPPSPASHDVAEQQFISVDPLQRYSQGRSTQQPWAMAHLPYHTPSEALTQKGKSGPSEIWYASNSPVPLSHREFKSLLCSEYVSTQAVPLMGGKDADATRAGGVVNQQVSAAPPGSKSGRDAHEPFSGGAAKSATSLKATRAQRGAQPLSKGIGDLNEVVRSSATEESAQGQGDSSDRRLIALSPPPPVSLGGDEGEPVVEFPPPPHMMAGDMPPPGDVGSEGEDSCCGCGCERYSCCKCWSAMFRCLFPCCSGESRAKVAHPAEPNPPLTFQRPS</sequence>
<accession>A0A836IDD4</accession>
<feature type="region of interest" description="Disordered" evidence="1">
    <location>
        <begin position="42"/>
        <end position="196"/>
    </location>
</feature>
<feature type="compositionally biased region" description="Low complexity" evidence="1">
    <location>
        <begin position="148"/>
        <end position="169"/>
    </location>
</feature>
<feature type="compositionally biased region" description="Low complexity" evidence="1">
    <location>
        <begin position="509"/>
        <end position="519"/>
    </location>
</feature>
<dbReference type="GeneID" id="94292991"/>
<feature type="region of interest" description="Disordered" evidence="1">
    <location>
        <begin position="1"/>
        <end position="27"/>
    </location>
</feature>
<reference evidence="2 3" key="1">
    <citation type="submission" date="2021-02" db="EMBL/GenBank/DDBJ databases">
        <title>Porcisia hertigi Genome sequencing and assembly.</title>
        <authorList>
            <person name="Almutairi H."/>
            <person name="Gatherer D."/>
        </authorList>
    </citation>
    <scope>NUCLEOTIDE SEQUENCE [LARGE SCALE GENOMIC DNA]</scope>
    <source>
        <strain evidence="2 3">C119</strain>
    </source>
</reference>
<comment type="caution">
    <text evidence="2">The sequence shown here is derived from an EMBL/GenBank/DDBJ whole genome shotgun (WGS) entry which is preliminary data.</text>
</comment>
<evidence type="ECO:0000256" key="1">
    <source>
        <dbReference type="SAM" id="MobiDB-lite"/>
    </source>
</evidence>
<feature type="region of interest" description="Disordered" evidence="1">
    <location>
        <begin position="341"/>
        <end position="406"/>
    </location>
</feature>
<organism evidence="2 3">
    <name type="scientific">Porcisia hertigi</name>
    <dbReference type="NCBI Taxonomy" id="2761500"/>
    <lineage>
        <taxon>Eukaryota</taxon>
        <taxon>Discoba</taxon>
        <taxon>Euglenozoa</taxon>
        <taxon>Kinetoplastea</taxon>
        <taxon>Metakinetoplastina</taxon>
        <taxon>Trypanosomatida</taxon>
        <taxon>Trypanosomatidae</taxon>
        <taxon>Leishmaniinae</taxon>
        <taxon>Porcisia</taxon>
    </lineage>
</organism>
<feature type="compositionally biased region" description="Low complexity" evidence="1">
    <location>
        <begin position="99"/>
        <end position="141"/>
    </location>
</feature>
<dbReference type="AlphaFoldDB" id="A0A836IDD4"/>
<evidence type="ECO:0000313" key="2">
    <source>
        <dbReference type="EMBL" id="KAG5510074.1"/>
    </source>
</evidence>
<protein>
    <submittedName>
        <fullName evidence="2">Uncharacterized protein</fullName>
    </submittedName>
</protein>
<feature type="compositionally biased region" description="Basic residues" evidence="1">
    <location>
        <begin position="479"/>
        <end position="492"/>
    </location>
</feature>
<feature type="region of interest" description="Disordered" evidence="1">
    <location>
        <begin position="629"/>
        <end position="717"/>
    </location>
</feature>
<feature type="compositionally biased region" description="Polar residues" evidence="1">
    <location>
        <begin position="681"/>
        <end position="695"/>
    </location>
</feature>
<dbReference type="EMBL" id="JAFJZO010000011">
    <property type="protein sequence ID" value="KAG5510074.1"/>
    <property type="molecule type" value="Genomic_DNA"/>
</dbReference>
<dbReference type="Proteomes" id="UP000674318">
    <property type="component" value="Unassembled WGS sequence"/>
</dbReference>
<keyword evidence="3" id="KW-1185">Reference proteome</keyword>